<accession>A0AAP0NT41</accession>
<dbReference type="AlphaFoldDB" id="A0AAP0NT41"/>
<proteinExistence type="predicted"/>
<evidence type="ECO:0000313" key="2">
    <source>
        <dbReference type="Proteomes" id="UP001419268"/>
    </source>
</evidence>
<reference evidence="1 2" key="1">
    <citation type="submission" date="2024-01" db="EMBL/GenBank/DDBJ databases">
        <title>Genome assemblies of Stephania.</title>
        <authorList>
            <person name="Yang L."/>
        </authorList>
    </citation>
    <scope>NUCLEOTIDE SEQUENCE [LARGE SCALE GENOMIC DNA]</scope>
    <source>
        <strain evidence="1">JXDWG</strain>
        <tissue evidence="1">Leaf</tissue>
    </source>
</reference>
<dbReference type="Proteomes" id="UP001419268">
    <property type="component" value="Unassembled WGS sequence"/>
</dbReference>
<gene>
    <name evidence="1" type="ORF">Scep_016915</name>
</gene>
<name>A0AAP0NT41_9MAGN</name>
<organism evidence="1 2">
    <name type="scientific">Stephania cephalantha</name>
    <dbReference type="NCBI Taxonomy" id="152367"/>
    <lineage>
        <taxon>Eukaryota</taxon>
        <taxon>Viridiplantae</taxon>
        <taxon>Streptophyta</taxon>
        <taxon>Embryophyta</taxon>
        <taxon>Tracheophyta</taxon>
        <taxon>Spermatophyta</taxon>
        <taxon>Magnoliopsida</taxon>
        <taxon>Ranunculales</taxon>
        <taxon>Menispermaceae</taxon>
        <taxon>Menispermoideae</taxon>
        <taxon>Cissampelideae</taxon>
        <taxon>Stephania</taxon>
    </lineage>
</organism>
<comment type="caution">
    <text evidence="1">The sequence shown here is derived from an EMBL/GenBank/DDBJ whole genome shotgun (WGS) entry which is preliminary data.</text>
</comment>
<evidence type="ECO:0000313" key="1">
    <source>
        <dbReference type="EMBL" id="KAK9118822.1"/>
    </source>
</evidence>
<sequence>MGIRGSRPHRPETVLTVSAKHGRDRSYIFGNSKSRPQRPEKFTVARLRMAESTLVISAET</sequence>
<dbReference type="EMBL" id="JBBNAG010000007">
    <property type="protein sequence ID" value="KAK9118822.1"/>
    <property type="molecule type" value="Genomic_DNA"/>
</dbReference>
<keyword evidence="2" id="KW-1185">Reference proteome</keyword>
<protein>
    <submittedName>
        <fullName evidence="1">Uncharacterized protein</fullName>
    </submittedName>
</protein>